<feature type="chain" id="PRO_5047355005" evidence="1">
    <location>
        <begin position="21"/>
        <end position="171"/>
    </location>
</feature>
<sequence length="171" mass="19429">MTVTIFLVALLLCFSEFTYQTSNNDEKTLLTLIRNRKASVSATSIRCRKYLTYRLCILPPPTRIKAISCIENGTSDVSTYKIGQAIQWCVHHHIDYHDTEKINKGPFKSHIGEAVDKLCSKTQVQVRKKTNYMRAIGPEASLVMDCIVTKGVIPDDRYVVMQLEPKCLQDT</sequence>
<feature type="signal peptide" evidence="1">
    <location>
        <begin position="1"/>
        <end position="20"/>
    </location>
</feature>
<evidence type="ECO:0000313" key="2">
    <source>
        <dbReference type="Proteomes" id="UP000694941"/>
    </source>
</evidence>
<evidence type="ECO:0000313" key="3">
    <source>
        <dbReference type="RefSeq" id="XP_022256952.1"/>
    </source>
</evidence>
<reference evidence="3" key="1">
    <citation type="submission" date="2025-08" db="UniProtKB">
        <authorList>
            <consortium name="RefSeq"/>
        </authorList>
    </citation>
    <scope>IDENTIFICATION</scope>
    <source>
        <tissue evidence="3">Muscle</tissue>
    </source>
</reference>
<dbReference type="RefSeq" id="XP_022256952.1">
    <property type="nucleotide sequence ID" value="XM_022401244.1"/>
</dbReference>
<dbReference type="Proteomes" id="UP000694941">
    <property type="component" value="Unplaced"/>
</dbReference>
<protein>
    <submittedName>
        <fullName evidence="3">Uncharacterized protein LOC106472697</fullName>
    </submittedName>
</protein>
<gene>
    <name evidence="3" type="primary">LOC106472697</name>
</gene>
<proteinExistence type="predicted"/>
<dbReference type="GeneID" id="106472697"/>
<accession>A0ABM1TM46</accession>
<keyword evidence="1" id="KW-0732">Signal</keyword>
<name>A0ABM1TM46_LIMPO</name>
<evidence type="ECO:0000256" key="1">
    <source>
        <dbReference type="SAM" id="SignalP"/>
    </source>
</evidence>
<organism evidence="2 3">
    <name type="scientific">Limulus polyphemus</name>
    <name type="common">Atlantic horseshoe crab</name>
    <dbReference type="NCBI Taxonomy" id="6850"/>
    <lineage>
        <taxon>Eukaryota</taxon>
        <taxon>Metazoa</taxon>
        <taxon>Ecdysozoa</taxon>
        <taxon>Arthropoda</taxon>
        <taxon>Chelicerata</taxon>
        <taxon>Merostomata</taxon>
        <taxon>Xiphosura</taxon>
        <taxon>Limulidae</taxon>
        <taxon>Limulus</taxon>
    </lineage>
</organism>
<keyword evidence="2" id="KW-1185">Reference proteome</keyword>